<keyword evidence="2" id="KW-0201">Cytochrome c-type biogenesis</keyword>
<dbReference type="Gene3D" id="3.30.2010.10">
    <property type="entry name" value="Metalloproteases ('zincins'), catalytic domain"/>
    <property type="match status" value="1"/>
</dbReference>
<dbReference type="InterPro" id="IPR052173">
    <property type="entry name" value="Beta-lactam_resp_regulator"/>
</dbReference>
<accession>A0A517PNF0</accession>
<evidence type="ECO:0000256" key="1">
    <source>
        <dbReference type="ARBA" id="ARBA00004196"/>
    </source>
</evidence>
<feature type="transmembrane region" description="Helical" evidence="4">
    <location>
        <begin position="362"/>
        <end position="380"/>
    </location>
</feature>
<feature type="domain" description="Thioredoxin" evidence="5">
    <location>
        <begin position="958"/>
        <end position="1100"/>
    </location>
</feature>
<dbReference type="InterPro" id="IPR013740">
    <property type="entry name" value="Redoxin"/>
</dbReference>
<dbReference type="InterPro" id="IPR008756">
    <property type="entry name" value="Peptidase_M56"/>
</dbReference>
<feature type="transmembrane region" description="Helical" evidence="4">
    <location>
        <begin position="12"/>
        <end position="35"/>
    </location>
</feature>
<feature type="transmembrane region" description="Helical" evidence="4">
    <location>
        <begin position="156"/>
        <end position="175"/>
    </location>
</feature>
<dbReference type="EMBL" id="CP036266">
    <property type="protein sequence ID" value="QDT20889.1"/>
    <property type="molecule type" value="Genomic_DNA"/>
</dbReference>
<dbReference type="InterPro" id="IPR017937">
    <property type="entry name" value="Thioredoxin_CS"/>
</dbReference>
<proteinExistence type="predicted"/>
<dbReference type="PANTHER" id="PTHR34978:SF3">
    <property type="entry name" value="SLR0241 PROTEIN"/>
    <property type="match status" value="1"/>
</dbReference>
<dbReference type="GO" id="GO:0017004">
    <property type="term" value="P:cytochrome complex assembly"/>
    <property type="evidence" value="ECO:0007669"/>
    <property type="project" value="UniProtKB-KW"/>
</dbReference>
<organism evidence="6 7">
    <name type="scientific">Gimesia chilikensis</name>
    <dbReference type="NCBI Taxonomy" id="2605989"/>
    <lineage>
        <taxon>Bacteria</taxon>
        <taxon>Pseudomonadati</taxon>
        <taxon>Planctomycetota</taxon>
        <taxon>Planctomycetia</taxon>
        <taxon>Planctomycetales</taxon>
        <taxon>Planctomycetaceae</taxon>
        <taxon>Gimesia</taxon>
    </lineage>
</organism>
<feature type="transmembrane region" description="Helical" evidence="4">
    <location>
        <begin position="214"/>
        <end position="245"/>
    </location>
</feature>
<reference evidence="6 7" key="1">
    <citation type="submission" date="2019-02" db="EMBL/GenBank/DDBJ databases">
        <title>Deep-cultivation of Planctomycetes and their phenomic and genomic characterization uncovers novel biology.</title>
        <authorList>
            <person name="Wiegand S."/>
            <person name="Jogler M."/>
            <person name="Boedeker C."/>
            <person name="Pinto D."/>
            <person name="Vollmers J."/>
            <person name="Rivas-Marin E."/>
            <person name="Kohn T."/>
            <person name="Peeters S.H."/>
            <person name="Heuer A."/>
            <person name="Rast P."/>
            <person name="Oberbeckmann S."/>
            <person name="Bunk B."/>
            <person name="Jeske O."/>
            <person name="Meyerdierks A."/>
            <person name="Storesund J.E."/>
            <person name="Kallscheuer N."/>
            <person name="Luecker S."/>
            <person name="Lage O.M."/>
            <person name="Pohl T."/>
            <person name="Merkel B.J."/>
            <person name="Hornburger P."/>
            <person name="Mueller R.-W."/>
            <person name="Bruemmer F."/>
            <person name="Labrenz M."/>
            <person name="Spormann A.M."/>
            <person name="Op den Camp H."/>
            <person name="Overmann J."/>
            <person name="Amann R."/>
            <person name="Jetten M.S.M."/>
            <person name="Mascher T."/>
            <person name="Medema M.H."/>
            <person name="Devos D.P."/>
            <person name="Kaster A.-K."/>
            <person name="Ovreas L."/>
            <person name="Rohde M."/>
            <person name="Galperin M.Y."/>
            <person name="Jogler C."/>
        </authorList>
    </citation>
    <scope>NUCLEOTIDE SEQUENCE [LARGE SCALE GENOMIC DNA]</scope>
    <source>
        <strain evidence="6 7">HG66A1</strain>
    </source>
</reference>
<feature type="transmembrane region" description="Helical" evidence="4">
    <location>
        <begin position="47"/>
        <end position="70"/>
    </location>
</feature>
<evidence type="ECO:0000313" key="7">
    <source>
        <dbReference type="Proteomes" id="UP000320421"/>
    </source>
</evidence>
<comment type="subcellular location">
    <subcellularLocation>
        <location evidence="1">Cell envelope</location>
    </subcellularLocation>
</comment>
<dbReference type="Pfam" id="PF08534">
    <property type="entry name" value="Redoxin"/>
    <property type="match status" value="1"/>
</dbReference>
<dbReference type="SUPFAM" id="SSF52833">
    <property type="entry name" value="Thioredoxin-like"/>
    <property type="match status" value="1"/>
</dbReference>
<keyword evidence="4" id="KW-1133">Transmembrane helix</keyword>
<dbReference type="InterPro" id="IPR013766">
    <property type="entry name" value="Thioredoxin_domain"/>
</dbReference>
<dbReference type="GO" id="GO:0016491">
    <property type="term" value="F:oxidoreductase activity"/>
    <property type="evidence" value="ECO:0007669"/>
    <property type="project" value="InterPro"/>
</dbReference>
<keyword evidence="4" id="KW-0472">Membrane</keyword>
<dbReference type="SUPFAM" id="SSF49464">
    <property type="entry name" value="Carboxypeptidase regulatory domain-like"/>
    <property type="match status" value="1"/>
</dbReference>
<keyword evidence="7" id="KW-1185">Reference proteome</keyword>
<dbReference type="OrthoDB" id="275597at2"/>
<evidence type="ECO:0000313" key="6">
    <source>
        <dbReference type="EMBL" id="QDT20889.1"/>
    </source>
</evidence>
<sequence>MSVDTINSVAEAWLFIVMHMFWQSTVVALLVLVVVCWKDRISANIRYALLMLALIKFVVPPFFAMPGGIFSQWEISNGSSVEKTSSMVSVLPPERENLVVPSFESVTPGRNDLPVPVQNNPKKEVRSTTEIAESPVSIIPSSSVIQQEPTVSISPIAWLMIGSLIVTLAFLLWMAKSSFHLMRIMARCKDADGLMLEEFRELTRSMGLRRRIRLLLSPAPVTPMACGLIRPTVIVPAAMLAQLSATEQRAVFAHELAHHRRFDPAALWIQGFIRALWWFHPLVWMLHRNMQRVREQCCDDLIVVENLVTKDEYCAALVRALEWCSVRTQILQLSALQMRPLQSRITRVLNPRVRRSARLSKLAWGIAILLSAAILPGLALRSGDAVADVLATNKSEQQENDQAVIESNPDHAEIGGLILDEKGNPVEAIVYCSQVINKVVDFQSTTTDADGRFHFDDISADRCALTVVAAGKSYTGTYVTVQAGQNQRNLKLIVSRPESLVLNIQDKQGKPVAGVEFSYLNWNVKGGSRWWLQREWLDRMKIACPTSDAEGRLVIEGIPADVDCNVLVKHKDYVNGLIENVRTSKENTITLDKGVPVEIQAIEAETGEPATEATIRITGYPKSINVSNVPVDSEGKYRTRFPIMSHRVYINVRHPSLATTESARILSGTAHSKYEFKLYRRGAVRGRVLSPDNQMPCSGVQVQLISKRAIILSSYTDSEGRFEMNPPSGRFGIVVGSGNGFYGEDKNWKDVHIKPGETTELGDLKAKRLPLIRGIVLLPNGQPAVNALVMQGDQQTQSVLTDENGRFELQMEHKPWVAHIMACHLTEKLSSGVSLSISSLEEGTEARIQLEPETMLSGSVVDAAGTPLEDVDVTLWSVYGDKKRSESRRLSTHKTDASGEFRSWGLSRHQKYQALVSVTRNTNLPGFASVKSDMTQLTKPVQRLAPIKVDSQIYQDPSQPPSSAAEIVCRDWINSDELNLDTLRGKVVLLDFWATWCGPCMADLPRLQLAHELYGEKGLVIIGLHHNSVPTDEVREFVKKRGLTFPIGLDTLSGETCGNYNVNSYPTKILIGRDGRVVATQISTAELLPILRSNVLYHNDQK</sequence>
<dbReference type="CDD" id="cd02966">
    <property type="entry name" value="TlpA_like_family"/>
    <property type="match status" value="1"/>
</dbReference>
<evidence type="ECO:0000256" key="3">
    <source>
        <dbReference type="ARBA" id="ARBA00023284"/>
    </source>
</evidence>
<dbReference type="PROSITE" id="PS00194">
    <property type="entry name" value="THIOREDOXIN_1"/>
    <property type="match status" value="1"/>
</dbReference>
<evidence type="ECO:0000259" key="5">
    <source>
        <dbReference type="PROSITE" id="PS51352"/>
    </source>
</evidence>
<gene>
    <name evidence="6" type="primary">resA_5</name>
    <name evidence="6" type="ORF">HG66A1_26790</name>
</gene>
<dbReference type="AlphaFoldDB" id="A0A517PNF0"/>
<dbReference type="CDD" id="cd07341">
    <property type="entry name" value="M56_BlaR1_MecR1_like"/>
    <property type="match status" value="1"/>
</dbReference>
<evidence type="ECO:0000256" key="2">
    <source>
        <dbReference type="ARBA" id="ARBA00022748"/>
    </source>
</evidence>
<dbReference type="Pfam" id="PF05569">
    <property type="entry name" value="Peptidase_M56"/>
    <property type="match status" value="1"/>
</dbReference>
<dbReference type="Proteomes" id="UP000320421">
    <property type="component" value="Chromosome"/>
</dbReference>
<keyword evidence="4" id="KW-0812">Transmembrane</keyword>
<dbReference type="InterPro" id="IPR008969">
    <property type="entry name" value="CarboxyPept-like_regulatory"/>
</dbReference>
<name>A0A517PNF0_9PLAN</name>
<dbReference type="Gene3D" id="3.40.30.10">
    <property type="entry name" value="Glutaredoxin"/>
    <property type="match status" value="1"/>
</dbReference>
<dbReference type="PANTHER" id="PTHR34978">
    <property type="entry name" value="POSSIBLE SENSOR-TRANSDUCER PROTEIN BLAR"/>
    <property type="match status" value="1"/>
</dbReference>
<keyword evidence="3" id="KW-0676">Redox-active center</keyword>
<dbReference type="RefSeq" id="WP_145184332.1">
    <property type="nucleotide sequence ID" value="NZ_CP036266.1"/>
</dbReference>
<dbReference type="GO" id="GO:0030313">
    <property type="term" value="C:cell envelope"/>
    <property type="evidence" value="ECO:0007669"/>
    <property type="project" value="UniProtKB-SubCell"/>
</dbReference>
<evidence type="ECO:0000256" key="4">
    <source>
        <dbReference type="SAM" id="Phobius"/>
    </source>
</evidence>
<protein>
    <submittedName>
        <fullName evidence="6">Thiol-disulfide oxidoreductase ResA</fullName>
    </submittedName>
</protein>
<dbReference type="InterPro" id="IPR036249">
    <property type="entry name" value="Thioredoxin-like_sf"/>
</dbReference>
<dbReference type="PROSITE" id="PS51352">
    <property type="entry name" value="THIOREDOXIN_2"/>
    <property type="match status" value="1"/>
</dbReference>
<feature type="transmembrane region" description="Helical" evidence="4">
    <location>
        <begin position="265"/>
        <end position="286"/>
    </location>
</feature>